<keyword evidence="6" id="KW-1185">Reference proteome</keyword>
<dbReference type="Gene3D" id="2.40.50.140">
    <property type="entry name" value="Nucleic acid-binding proteins"/>
    <property type="match status" value="2"/>
</dbReference>
<dbReference type="GO" id="GO:0003729">
    <property type="term" value="F:mRNA binding"/>
    <property type="evidence" value="ECO:0007669"/>
    <property type="project" value="TreeGrafter"/>
</dbReference>
<dbReference type="GO" id="GO:1990904">
    <property type="term" value="C:ribonucleoprotein complex"/>
    <property type="evidence" value="ECO:0007669"/>
    <property type="project" value="UniProtKB-KW"/>
</dbReference>
<dbReference type="RefSeq" id="WP_106345029.1">
    <property type="nucleotide sequence ID" value="NZ_PVNE01000010.1"/>
</dbReference>
<evidence type="ECO:0000256" key="2">
    <source>
        <dbReference type="ARBA" id="ARBA00022980"/>
    </source>
</evidence>
<comment type="similarity">
    <text evidence="1">Belongs to the bacterial ribosomal protein bS1 family.</text>
</comment>
<keyword evidence="3" id="KW-0687">Ribonucleoprotein</keyword>
<feature type="domain" description="S1 motif" evidence="4">
    <location>
        <begin position="216"/>
        <end position="276"/>
    </location>
</feature>
<dbReference type="EMBL" id="PVNE01000010">
    <property type="protein sequence ID" value="PRX40926.1"/>
    <property type="molecule type" value="Genomic_DNA"/>
</dbReference>
<evidence type="ECO:0000313" key="6">
    <source>
        <dbReference type="Proteomes" id="UP000237797"/>
    </source>
</evidence>
<keyword evidence="2 5" id="KW-0689">Ribosomal protein</keyword>
<dbReference type="Proteomes" id="UP000237797">
    <property type="component" value="Unassembled WGS sequence"/>
</dbReference>
<evidence type="ECO:0000256" key="3">
    <source>
        <dbReference type="ARBA" id="ARBA00023274"/>
    </source>
</evidence>
<organism evidence="5 6">
    <name type="scientific">Planifilum fimeticola</name>
    <dbReference type="NCBI Taxonomy" id="201975"/>
    <lineage>
        <taxon>Bacteria</taxon>
        <taxon>Bacillati</taxon>
        <taxon>Bacillota</taxon>
        <taxon>Bacilli</taxon>
        <taxon>Bacillales</taxon>
        <taxon>Thermoactinomycetaceae</taxon>
        <taxon>Planifilum</taxon>
    </lineage>
</organism>
<dbReference type="PANTHER" id="PTHR10724">
    <property type="entry name" value="30S RIBOSOMAL PROTEIN S1"/>
    <property type="match status" value="1"/>
</dbReference>
<dbReference type="GO" id="GO:0005840">
    <property type="term" value="C:ribosome"/>
    <property type="evidence" value="ECO:0007669"/>
    <property type="project" value="UniProtKB-KW"/>
</dbReference>
<dbReference type="OrthoDB" id="9793609at2"/>
<dbReference type="GO" id="GO:0003735">
    <property type="term" value="F:structural constituent of ribosome"/>
    <property type="evidence" value="ECO:0007669"/>
    <property type="project" value="TreeGrafter"/>
</dbReference>
<dbReference type="InterPro" id="IPR003029">
    <property type="entry name" value="S1_domain"/>
</dbReference>
<evidence type="ECO:0000256" key="1">
    <source>
        <dbReference type="ARBA" id="ARBA00006767"/>
    </source>
</evidence>
<reference evidence="5 6" key="1">
    <citation type="submission" date="2018-03" db="EMBL/GenBank/DDBJ databases">
        <title>Genomic Encyclopedia of Archaeal and Bacterial Type Strains, Phase II (KMG-II): from individual species to whole genera.</title>
        <authorList>
            <person name="Goeker M."/>
        </authorList>
    </citation>
    <scope>NUCLEOTIDE SEQUENCE [LARGE SCALE GENOMIC DNA]</scope>
    <source>
        <strain evidence="5 6">DSM 44946</strain>
    </source>
</reference>
<dbReference type="InterPro" id="IPR050437">
    <property type="entry name" value="Ribos_protein_bS1-like"/>
</dbReference>
<feature type="domain" description="S1 motif" evidence="4">
    <location>
        <begin position="131"/>
        <end position="199"/>
    </location>
</feature>
<gene>
    <name evidence="5" type="ORF">CLV97_110118</name>
</gene>
<sequence length="281" mass="31272">MANNDVMQVLIEGFDPTKVQESEVDQHWKKVYGAYQNKTILQAPVTGIEKLNGIDKDLDKQCAVVTLGTIRGYIPLEFSGVENIRQLRAMTGKTVAFKVLNFDREAGVFTASRTAALEQMAEITLRKIEEGDTIIAVVRHVGPNYVRADIGGIEVKIPIEEISYGWIDDLTEVVKVGDHLKVKVLEIDKENKEVKVSAKALQTNPWPDCAGRFSKGNEYVGKVSGVREYGVFVNLEPGVDSLAPHLKFQNVKKGDRVLVRVLNVDVKKEQIRTRITRVIGG</sequence>
<evidence type="ECO:0000259" key="4">
    <source>
        <dbReference type="PROSITE" id="PS50126"/>
    </source>
</evidence>
<accession>A0A2T0LFF5</accession>
<dbReference type="InterPro" id="IPR012340">
    <property type="entry name" value="NA-bd_OB-fold"/>
</dbReference>
<proteinExistence type="inferred from homology"/>
<dbReference type="PROSITE" id="PS50126">
    <property type="entry name" value="S1"/>
    <property type="match status" value="2"/>
</dbReference>
<name>A0A2T0LFF5_9BACL</name>
<evidence type="ECO:0000313" key="5">
    <source>
        <dbReference type="EMBL" id="PRX40926.1"/>
    </source>
</evidence>
<dbReference type="SUPFAM" id="SSF50249">
    <property type="entry name" value="Nucleic acid-binding proteins"/>
    <property type="match status" value="3"/>
</dbReference>
<comment type="caution">
    <text evidence="5">The sequence shown here is derived from an EMBL/GenBank/DDBJ whole genome shotgun (WGS) entry which is preliminary data.</text>
</comment>
<dbReference type="AlphaFoldDB" id="A0A2T0LFF5"/>
<dbReference type="SMART" id="SM00316">
    <property type="entry name" value="S1"/>
    <property type="match status" value="3"/>
</dbReference>
<dbReference type="GO" id="GO:0006412">
    <property type="term" value="P:translation"/>
    <property type="evidence" value="ECO:0007669"/>
    <property type="project" value="TreeGrafter"/>
</dbReference>
<protein>
    <submittedName>
        <fullName evidence="5">SSU ribosomal protein S1P</fullName>
    </submittedName>
</protein>
<dbReference type="Pfam" id="PF00575">
    <property type="entry name" value="S1"/>
    <property type="match status" value="1"/>
</dbReference>
<dbReference type="PANTHER" id="PTHR10724:SF7">
    <property type="entry name" value="SMALL RIBOSOMAL SUBUNIT PROTEIN BS1C"/>
    <property type="match status" value="1"/>
</dbReference>